<dbReference type="EMBL" id="JANIIK010000109">
    <property type="protein sequence ID" value="KAJ3598511.1"/>
    <property type="molecule type" value="Genomic_DNA"/>
</dbReference>
<dbReference type="OrthoDB" id="9988752at2759"/>
<evidence type="ECO:0000256" key="1">
    <source>
        <dbReference type="ARBA" id="ARBA00004370"/>
    </source>
</evidence>
<dbReference type="SMART" id="SM00630">
    <property type="entry name" value="Sema"/>
    <property type="match status" value="1"/>
</dbReference>
<dbReference type="Pfam" id="PF01437">
    <property type="entry name" value="PSI"/>
    <property type="match status" value="1"/>
</dbReference>
<keyword evidence="2 6" id="KW-0472">Membrane</keyword>
<dbReference type="InterPro" id="IPR001627">
    <property type="entry name" value="Semap_dom"/>
</dbReference>
<evidence type="ECO:0000256" key="4">
    <source>
        <dbReference type="ARBA" id="ARBA00023180"/>
    </source>
</evidence>
<dbReference type="SUPFAM" id="SSF103575">
    <property type="entry name" value="Plexin repeat"/>
    <property type="match status" value="1"/>
</dbReference>
<feature type="domain" description="Sema" evidence="8">
    <location>
        <begin position="24"/>
        <end position="480"/>
    </location>
</feature>
<dbReference type="InterPro" id="IPR002165">
    <property type="entry name" value="Plexin_repeat"/>
</dbReference>
<protein>
    <recommendedName>
        <fullName evidence="8">Sema domain-containing protein</fullName>
    </recommendedName>
</protein>
<evidence type="ECO:0000259" key="8">
    <source>
        <dbReference type="PROSITE" id="PS51004"/>
    </source>
</evidence>
<dbReference type="Gene3D" id="3.30.1680.10">
    <property type="entry name" value="ligand-binding face of the semaphorins, domain 2"/>
    <property type="match status" value="1"/>
</dbReference>
<evidence type="ECO:0000256" key="2">
    <source>
        <dbReference type="ARBA" id="ARBA00023136"/>
    </source>
</evidence>
<dbReference type="InterPro" id="IPR027231">
    <property type="entry name" value="Semaphorin"/>
</dbReference>
<organism evidence="9 10">
    <name type="scientific">Muraenolepis orangiensis</name>
    <name type="common">Patagonian moray cod</name>
    <dbReference type="NCBI Taxonomy" id="630683"/>
    <lineage>
        <taxon>Eukaryota</taxon>
        <taxon>Metazoa</taxon>
        <taxon>Chordata</taxon>
        <taxon>Craniata</taxon>
        <taxon>Vertebrata</taxon>
        <taxon>Euteleostomi</taxon>
        <taxon>Actinopterygii</taxon>
        <taxon>Neopterygii</taxon>
        <taxon>Teleostei</taxon>
        <taxon>Neoteleostei</taxon>
        <taxon>Acanthomorphata</taxon>
        <taxon>Zeiogadaria</taxon>
        <taxon>Gadariae</taxon>
        <taxon>Gadiformes</taxon>
        <taxon>Muraenolepidoidei</taxon>
        <taxon>Muraenolepididae</taxon>
        <taxon>Muraenolepis</taxon>
    </lineage>
</organism>
<dbReference type="InterPro" id="IPR036352">
    <property type="entry name" value="Semap_dom_sf"/>
</dbReference>
<dbReference type="SUPFAM" id="SSF101912">
    <property type="entry name" value="Sema domain"/>
    <property type="match status" value="1"/>
</dbReference>
<comment type="subcellular location">
    <subcellularLocation>
        <location evidence="1">Membrane</location>
    </subcellularLocation>
</comment>
<feature type="chain" id="PRO_5040185384" description="Sema domain-containing protein" evidence="7">
    <location>
        <begin position="20"/>
        <end position="571"/>
    </location>
</feature>
<dbReference type="PANTHER" id="PTHR11036">
    <property type="entry name" value="SEMAPHORIN"/>
    <property type="match status" value="1"/>
</dbReference>
<evidence type="ECO:0000256" key="7">
    <source>
        <dbReference type="SAM" id="SignalP"/>
    </source>
</evidence>
<keyword evidence="7" id="KW-0732">Signal</keyword>
<keyword evidence="3" id="KW-1015">Disulfide bond</keyword>
<keyword evidence="4" id="KW-0325">Glycoprotein</keyword>
<dbReference type="GO" id="GO:0007411">
    <property type="term" value="P:axon guidance"/>
    <property type="evidence" value="ECO:0007669"/>
    <property type="project" value="TreeGrafter"/>
</dbReference>
<dbReference type="GO" id="GO:0045499">
    <property type="term" value="F:chemorepellent activity"/>
    <property type="evidence" value="ECO:0007669"/>
    <property type="project" value="TreeGrafter"/>
</dbReference>
<dbReference type="GO" id="GO:0005886">
    <property type="term" value="C:plasma membrane"/>
    <property type="evidence" value="ECO:0007669"/>
    <property type="project" value="TreeGrafter"/>
</dbReference>
<dbReference type="GO" id="GO:0030335">
    <property type="term" value="P:positive regulation of cell migration"/>
    <property type="evidence" value="ECO:0007669"/>
    <property type="project" value="TreeGrafter"/>
</dbReference>
<dbReference type="PROSITE" id="PS51004">
    <property type="entry name" value="SEMA"/>
    <property type="match status" value="1"/>
</dbReference>
<proteinExistence type="predicted"/>
<dbReference type="GO" id="GO:0001755">
    <property type="term" value="P:neural crest cell migration"/>
    <property type="evidence" value="ECO:0007669"/>
    <property type="project" value="TreeGrafter"/>
</dbReference>
<evidence type="ECO:0000313" key="10">
    <source>
        <dbReference type="Proteomes" id="UP001148018"/>
    </source>
</evidence>
<dbReference type="Proteomes" id="UP001148018">
    <property type="component" value="Unassembled WGS sequence"/>
</dbReference>
<sequence>MTRLLLLWALLGAPVRASGGSVPRMSFLLDSPDRGLFHFNHPDIHNTTTMLLSNDGYTLYVGARNAILSLDVSKPDVITLKNKTDWSPSEEHITTCQNKQKDATVDCPNFIRVLQPKNSSHLYACGSYAYDPQDAYLDTQTFALTPVSKVKGRCPFNPFERNTAITIDGELFTGTTVDFKGEKPAISRHFSRGGRSDVRQETSKNLLDEPKFISSSFDEKEGKLYFFFTEVLKEFHYIMDLQGTRLAQVCKDDVGGQRILQKKWTSFAKSLLLCQSPKQQPFGILQDMFTLQPQEGDFSKETLFYGVFTSQWSLGSESSAVCRFKMEDIRKVFSGNYKTFDSDKDQWSTSGTKRTDQGKCGLWNSTDVVLEVVKKRFLSHASVHAAGEAPLMFSSGPNGVRYSRLVAVTTQAANQKEYTVLFLLTEKGFLHKVVLLDGGPRVIEEVQVFTEPQLVKSLLLSSSKEVVYVGWSGGVTSVPLAHCYSYQSCGQCVLAQDPFCSWDLISKTCHGIHTVVVSLLLALCTGLLLLSLVYTLCKRGPVFSKLQVEEHTSLKIDAALNQEASEVKVVA</sequence>
<dbReference type="GO" id="GO:0030215">
    <property type="term" value="F:semaphorin receptor binding"/>
    <property type="evidence" value="ECO:0007669"/>
    <property type="project" value="InterPro"/>
</dbReference>
<comment type="caution">
    <text evidence="9">The sequence shown here is derived from an EMBL/GenBank/DDBJ whole genome shotgun (WGS) entry which is preliminary data.</text>
</comment>
<dbReference type="InterPro" id="IPR015943">
    <property type="entry name" value="WD40/YVTN_repeat-like_dom_sf"/>
</dbReference>
<dbReference type="Gene3D" id="2.130.10.10">
    <property type="entry name" value="YVTN repeat-like/Quinoprotein amine dehydrogenase"/>
    <property type="match status" value="1"/>
</dbReference>
<keyword evidence="6" id="KW-1133">Transmembrane helix</keyword>
<dbReference type="Pfam" id="PF01403">
    <property type="entry name" value="Sema"/>
    <property type="match status" value="1"/>
</dbReference>
<evidence type="ECO:0000256" key="6">
    <source>
        <dbReference type="SAM" id="Phobius"/>
    </source>
</evidence>
<dbReference type="AlphaFoldDB" id="A0A9Q0IIP6"/>
<keyword evidence="10" id="KW-1185">Reference proteome</keyword>
<dbReference type="PANTHER" id="PTHR11036:SF145">
    <property type="entry name" value="SEMAPHORIN-4A ISOFORM X1-RELATED"/>
    <property type="match status" value="1"/>
</dbReference>
<evidence type="ECO:0000313" key="9">
    <source>
        <dbReference type="EMBL" id="KAJ3598511.1"/>
    </source>
</evidence>
<comment type="caution">
    <text evidence="5">Lacks conserved residue(s) required for the propagation of feature annotation.</text>
</comment>
<evidence type="ECO:0000256" key="3">
    <source>
        <dbReference type="ARBA" id="ARBA00023157"/>
    </source>
</evidence>
<keyword evidence="6" id="KW-0812">Transmembrane</keyword>
<feature type="transmembrane region" description="Helical" evidence="6">
    <location>
        <begin position="515"/>
        <end position="537"/>
    </location>
</feature>
<gene>
    <name evidence="9" type="ORF">NHX12_002022</name>
</gene>
<evidence type="ECO:0000256" key="5">
    <source>
        <dbReference type="PROSITE-ProRule" id="PRU00352"/>
    </source>
</evidence>
<reference evidence="9" key="1">
    <citation type="submission" date="2022-07" db="EMBL/GenBank/DDBJ databases">
        <title>Chromosome-level genome of Muraenolepis orangiensis.</title>
        <authorList>
            <person name="Kim J."/>
        </authorList>
    </citation>
    <scope>NUCLEOTIDE SEQUENCE</scope>
    <source>
        <strain evidence="9">KU_S4_2022</strain>
        <tissue evidence="9">Muscle</tissue>
    </source>
</reference>
<accession>A0A9Q0IIP6</accession>
<dbReference type="GO" id="GO:0071526">
    <property type="term" value="P:semaphorin-plexin signaling pathway"/>
    <property type="evidence" value="ECO:0007669"/>
    <property type="project" value="TreeGrafter"/>
</dbReference>
<name>A0A9Q0IIP6_9TELE</name>
<feature type="signal peptide" evidence="7">
    <location>
        <begin position="1"/>
        <end position="19"/>
    </location>
</feature>